<evidence type="ECO:0000256" key="2">
    <source>
        <dbReference type="ARBA" id="ARBA00023125"/>
    </source>
</evidence>
<dbReference type="InterPro" id="IPR000792">
    <property type="entry name" value="Tscrpt_reg_LuxR_C"/>
</dbReference>
<dbReference type="PANTHER" id="PTHR44688:SF16">
    <property type="entry name" value="DNA-BINDING TRANSCRIPTIONAL ACTIVATOR DEVR_DOSR"/>
    <property type="match status" value="1"/>
</dbReference>
<dbReference type="Pfam" id="PF00196">
    <property type="entry name" value="GerE"/>
    <property type="match status" value="1"/>
</dbReference>
<dbReference type="Proteomes" id="UP000769766">
    <property type="component" value="Unassembled WGS sequence"/>
</dbReference>
<accession>A0A932FW28</accession>
<dbReference type="GO" id="GO:0006355">
    <property type="term" value="P:regulation of DNA-templated transcription"/>
    <property type="evidence" value="ECO:0007669"/>
    <property type="project" value="InterPro"/>
</dbReference>
<keyword evidence="3" id="KW-0804">Transcription</keyword>
<dbReference type="PROSITE" id="PS00622">
    <property type="entry name" value="HTH_LUXR_1"/>
    <property type="match status" value="1"/>
</dbReference>
<dbReference type="Gene3D" id="1.10.10.10">
    <property type="entry name" value="Winged helix-like DNA-binding domain superfamily/Winged helix DNA-binding domain"/>
    <property type="match status" value="1"/>
</dbReference>
<sequence>MTNRALSQTATKQMAQQDSCALLDCLRGLYAHLDPERLTALVCASRPQIVPTEAPEYKARRRSRGRAAGANQSADTAFIENPRARARRTMLPQHNRMLLDLLRPHLAQAYHNAETVSRMQQALACLQQVMEESNQGMILLTREGQIRWITGQAQRWIEEYFEKLPCPADRLPEALWQWARDQQALGVPGDSGLPPGASLIVEREGKRLIVRLIAKPSHDQTFLRLEEKQAVLSAASLKSLGLSQREAEVLFWVAQGKTNPQVAIILHMCPNTVKKHLERIYKRLNVENRTAAISQVMETLGWGKP</sequence>
<dbReference type="SMART" id="SM00421">
    <property type="entry name" value="HTH_LUXR"/>
    <property type="match status" value="1"/>
</dbReference>
<name>A0A932FW28_UNCTE</name>
<evidence type="ECO:0000256" key="4">
    <source>
        <dbReference type="SAM" id="MobiDB-lite"/>
    </source>
</evidence>
<keyword evidence="1" id="KW-0805">Transcription regulation</keyword>
<dbReference type="GO" id="GO:0003677">
    <property type="term" value="F:DNA binding"/>
    <property type="evidence" value="ECO:0007669"/>
    <property type="project" value="UniProtKB-KW"/>
</dbReference>
<dbReference type="InterPro" id="IPR016032">
    <property type="entry name" value="Sig_transdc_resp-reg_C-effctor"/>
</dbReference>
<organism evidence="6 7">
    <name type="scientific">Tectimicrobiota bacterium</name>
    <dbReference type="NCBI Taxonomy" id="2528274"/>
    <lineage>
        <taxon>Bacteria</taxon>
        <taxon>Pseudomonadati</taxon>
        <taxon>Nitrospinota/Tectimicrobiota group</taxon>
        <taxon>Candidatus Tectimicrobiota</taxon>
    </lineage>
</organism>
<dbReference type="CDD" id="cd06170">
    <property type="entry name" value="LuxR_C_like"/>
    <property type="match status" value="1"/>
</dbReference>
<keyword evidence="2" id="KW-0238">DNA-binding</keyword>
<dbReference type="AlphaFoldDB" id="A0A932FW28"/>
<reference evidence="6" key="1">
    <citation type="submission" date="2020-07" db="EMBL/GenBank/DDBJ databases">
        <title>Huge and variable diversity of episymbiotic CPR bacteria and DPANN archaea in groundwater ecosystems.</title>
        <authorList>
            <person name="He C.Y."/>
            <person name="Keren R."/>
            <person name="Whittaker M."/>
            <person name="Farag I.F."/>
            <person name="Doudna J."/>
            <person name="Cate J.H.D."/>
            <person name="Banfield J.F."/>
        </authorList>
    </citation>
    <scope>NUCLEOTIDE SEQUENCE</scope>
    <source>
        <strain evidence="6">NC_groundwater_672_Ag_B-0.1um_62_36</strain>
    </source>
</reference>
<protein>
    <recommendedName>
        <fullName evidence="5">HTH luxR-type domain-containing protein</fullName>
    </recommendedName>
</protein>
<dbReference type="SUPFAM" id="SSF46894">
    <property type="entry name" value="C-terminal effector domain of the bipartite response regulators"/>
    <property type="match status" value="1"/>
</dbReference>
<gene>
    <name evidence="6" type="ORF">HYY20_10830</name>
</gene>
<evidence type="ECO:0000256" key="3">
    <source>
        <dbReference type="ARBA" id="ARBA00023163"/>
    </source>
</evidence>
<dbReference type="EMBL" id="JACPRF010000331">
    <property type="protein sequence ID" value="MBI2877365.1"/>
    <property type="molecule type" value="Genomic_DNA"/>
</dbReference>
<dbReference type="InterPro" id="IPR036388">
    <property type="entry name" value="WH-like_DNA-bd_sf"/>
</dbReference>
<comment type="caution">
    <text evidence="6">The sequence shown here is derived from an EMBL/GenBank/DDBJ whole genome shotgun (WGS) entry which is preliminary data.</text>
</comment>
<evidence type="ECO:0000313" key="6">
    <source>
        <dbReference type="EMBL" id="MBI2877365.1"/>
    </source>
</evidence>
<proteinExistence type="predicted"/>
<dbReference type="PANTHER" id="PTHR44688">
    <property type="entry name" value="DNA-BINDING TRANSCRIPTIONAL ACTIVATOR DEVR_DOSR"/>
    <property type="match status" value="1"/>
</dbReference>
<evidence type="ECO:0000259" key="5">
    <source>
        <dbReference type="PROSITE" id="PS50043"/>
    </source>
</evidence>
<dbReference type="PROSITE" id="PS50043">
    <property type="entry name" value="HTH_LUXR_2"/>
    <property type="match status" value="1"/>
</dbReference>
<dbReference type="PRINTS" id="PR00038">
    <property type="entry name" value="HTHLUXR"/>
</dbReference>
<evidence type="ECO:0000313" key="7">
    <source>
        <dbReference type="Proteomes" id="UP000769766"/>
    </source>
</evidence>
<evidence type="ECO:0000256" key="1">
    <source>
        <dbReference type="ARBA" id="ARBA00023015"/>
    </source>
</evidence>
<feature type="domain" description="HTH luxR-type" evidence="5">
    <location>
        <begin position="233"/>
        <end position="300"/>
    </location>
</feature>
<feature type="region of interest" description="Disordered" evidence="4">
    <location>
        <begin position="56"/>
        <end position="80"/>
    </location>
</feature>